<evidence type="ECO:0000259" key="1">
    <source>
        <dbReference type="Pfam" id="PF07195"/>
    </source>
</evidence>
<proteinExistence type="predicted"/>
<gene>
    <name evidence="2" type="ORF">METZ01_LOCUS451632</name>
</gene>
<accession>A0A382ZVR7</accession>
<name>A0A382ZVR7_9ZZZZ</name>
<feature type="non-terminal residue" evidence="2">
    <location>
        <position position="1"/>
    </location>
</feature>
<sequence length="196" mass="20769">SIEAETEGRFPMEITAINVDGRLQLRHDSYGDNSGFSVTQSVDQLGLATDEVRGADVEGSINGEVADGFGLILTGSRDNATTDGLTLRVTTTQAELDADGNDRGSVGLVYGVGRSLTDLLSFITDDIDGTLKTREDAIDDTIDNLGDQITVLERRVEQTRTHLVSKFATLEGSLATLQSQGDFLASQLAGLSSGRG</sequence>
<organism evidence="2">
    <name type="scientific">marine metagenome</name>
    <dbReference type="NCBI Taxonomy" id="408172"/>
    <lineage>
        <taxon>unclassified sequences</taxon>
        <taxon>metagenomes</taxon>
        <taxon>ecological metagenomes</taxon>
    </lineage>
</organism>
<dbReference type="GO" id="GO:0009288">
    <property type="term" value="C:bacterial-type flagellum"/>
    <property type="evidence" value="ECO:0007669"/>
    <property type="project" value="InterPro"/>
</dbReference>
<dbReference type="GO" id="GO:0007155">
    <property type="term" value="P:cell adhesion"/>
    <property type="evidence" value="ECO:0007669"/>
    <property type="project" value="InterPro"/>
</dbReference>
<evidence type="ECO:0000313" key="2">
    <source>
        <dbReference type="EMBL" id="SVD98778.1"/>
    </source>
</evidence>
<dbReference type="EMBL" id="UINC01186520">
    <property type="protein sequence ID" value="SVD98778.1"/>
    <property type="molecule type" value="Genomic_DNA"/>
</dbReference>
<feature type="domain" description="Flagellar hook-associated protein 2 C-terminal" evidence="1">
    <location>
        <begin position="105"/>
        <end position="178"/>
    </location>
</feature>
<dbReference type="InterPro" id="IPR010809">
    <property type="entry name" value="FliD_C"/>
</dbReference>
<reference evidence="2" key="1">
    <citation type="submission" date="2018-05" db="EMBL/GenBank/DDBJ databases">
        <authorList>
            <person name="Lanie J.A."/>
            <person name="Ng W.-L."/>
            <person name="Kazmierczak K.M."/>
            <person name="Andrzejewski T.M."/>
            <person name="Davidsen T.M."/>
            <person name="Wayne K.J."/>
            <person name="Tettelin H."/>
            <person name="Glass J.I."/>
            <person name="Rusch D."/>
            <person name="Podicherti R."/>
            <person name="Tsui H.-C.T."/>
            <person name="Winkler M.E."/>
        </authorList>
    </citation>
    <scope>NUCLEOTIDE SEQUENCE</scope>
</reference>
<protein>
    <recommendedName>
        <fullName evidence="1">Flagellar hook-associated protein 2 C-terminal domain-containing protein</fullName>
    </recommendedName>
</protein>
<dbReference type="AlphaFoldDB" id="A0A382ZVR7"/>
<dbReference type="Pfam" id="PF07195">
    <property type="entry name" value="FliD_C"/>
    <property type="match status" value="1"/>
</dbReference>